<evidence type="ECO:0000256" key="2">
    <source>
        <dbReference type="ARBA" id="ARBA00023163"/>
    </source>
</evidence>
<evidence type="ECO:0000313" key="5">
    <source>
        <dbReference type="EMBL" id="RDW76300.1"/>
    </source>
</evidence>
<protein>
    <recommendedName>
        <fullName evidence="7">Transcription factor domain-containing protein</fullName>
    </recommendedName>
</protein>
<dbReference type="CDD" id="cd12148">
    <property type="entry name" value="fungal_TF_MHR"/>
    <property type="match status" value="1"/>
</dbReference>
<dbReference type="Proteomes" id="UP000256690">
    <property type="component" value="Unassembled WGS sequence"/>
</dbReference>
<feature type="compositionally biased region" description="Basic and acidic residues" evidence="4">
    <location>
        <begin position="66"/>
        <end position="76"/>
    </location>
</feature>
<accession>A0A3D8RQQ5</accession>
<dbReference type="GeneID" id="38116662"/>
<gene>
    <name evidence="5" type="ORF">DSM5745_06292</name>
</gene>
<evidence type="ECO:0000256" key="3">
    <source>
        <dbReference type="ARBA" id="ARBA00023242"/>
    </source>
</evidence>
<evidence type="ECO:0008006" key="7">
    <source>
        <dbReference type="Google" id="ProtNLM"/>
    </source>
</evidence>
<dbReference type="PANTHER" id="PTHR47840:SF1">
    <property type="entry name" value="ZN(II)2CYS6 TRANSCRIPTION FACTOR (EUROFUNG)"/>
    <property type="match status" value="1"/>
</dbReference>
<keyword evidence="2" id="KW-0804">Transcription</keyword>
<reference evidence="5 6" key="1">
    <citation type="journal article" date="2018" name="IMA Fungus">
        <title>IMA Genome-F 9: Draft genome sequence of Annulohypoxylon stygium, Aspergillus mulundensis, Berkeleyomyces basicola (syn. Thielaviopsis basicola), Ceratocystis smalleyi, two Cercospora beticola strains, Coleophoma cylindrospora, Fusarium fracticaudum, Phialophora cf. hyalina, and Morchella septimelata.</title>
        <authorList>
            <person name="Wingfield B.D."/>
            <person name="Bills G.F."/>
            <person name="Dong Y."/>
            <person name="Huang W."/>
            <person name="Nel W.J."/>
            <person name="Swalarsk-Parry B.S."/>
            <person name="Vaghefi N."/>
            <person name="Wilken P.M."/>
            <person name="An Z."/>
            <person name="de Beer Z.W."/>
            <person name="De Vos L."/>
            <person name="Chen L."/>
            <person name="Duong T.A."/>
            <person name="Gao Y."/>
            <person name="Hammerbacher A."/>
            <person name="Kikkert J.R."/>
            <person name="Li Y."/>
            <person name="Li H."/>
            <person name="Li K."/>
            <person name="Li Q."/>
            <person name="Liu X."/>
            <person name="Ma X."/>
            <person name="Naidoo K."/>
            <person name="Pethybridge S.J."/>
            <person name="Sun J."/>
            <person name="Steenkamp E.T."/>
            <person name="van der Nest M.A."/>
            <person name="van Wyk S."/>
            <person name="Wingfield M.J."/>
            <person name="Xiong C."/>
            <person name="Yue Q."/>
            <person name="Zhang X."/>
        </authorList>
    </citation>
    <scope>NUCLEOTIDE SEQUENCE [LARGE SCALE GENOMIC DNA]</scope>
    <source>
        <strain evidence="5 6">DSM 5745</strain>
    </source>
</reference>
<keyword evidence="1" id="KW-0805">Transcription regulation</keyword>
<dbReference type="AlphaFoldDB" id="A0A3D8RQQ5"/>
<organism evidence="5 6">
    <name type="scientific">Aspergillus mulundensis</name>
    <dbReference type="NCBI Taxonomy" id="1810919"/>
    <lineage>
        <taxon>Eukaryota</taxon>
        <taxon>Fungi</taxon>
        <taxon>Dikarya</taxon>
        <taxon>Ascomycota</taxon>
        <taxon>Pezizomycotina</taxon>
        <taxon>Eurotiomycetes</taxon>
        <taxon>Eurotiomycetidae</taxon>
        <taxon>Eurotiales</taxon>
        <taxon>Aspergillaceae</taxon>
        <taxon>Aspergillus</taxon>
        <taxon>Aspergillus subgen. Nidulantes</taxon>
    </lineage>
</organism>
<dbReference type="PANTHER" id="PTHR47840">
    <property type="entry name" value="ZN(II)2CYS6 TRANSCRIPTION FACTOR (EUROFUNG)-RELATED"/>
    <property type="match status" value="1"/>
</dbReference>
<evidence type="ECO:0000256" key="1">
    <source>
        <dbReference type="ARBA" id="ARBA00023015"/>
    </source>
</evidence>
<dbReference type="EMBL" id="PVWQ01000007">
    <property type="protein sequence ID" value="RDW76300.1"/>
    <property type="molecule type" value="Genomic_DNA"/>
</dbReference>
<dbReference type="RefSeq" id="XP_026602612.1">
    <property type="nucleotide sequence ID" value="XM_026748308.1"/>
</dbReference>
<comment type="caution">
    <text evidence="5">The sequence shown here is derived from an EMBL/GenBank/DDBJ whole genome shotgun (WGS) entry which is preliminary data.</text>
</comment>
<proteinExistence type="predicted"/>
<feature type="region of interest" description="Disordered" evidence="4">
    <location>
        <begin position="53"/>
        <end position="76"/>
    </location>
</feature>
<feature type="compositionally biased region" description="Low complexity" evidence="4">
    <location>
        <begin position="55"/>
        <end position="65"/>
    </location>
</feature>
<dbReference type="OrthoDB" id="5392779at2759"/>
<dbReference type="STRING" id="1810919.A0A3D8RQQ5"/>
<evidence type="ECO:0000313" key="6">
    <source>
        <dbReference type="Proteomes" id="UP000256690"/>
    </source>
</evidence>
<sequence length="665" mass="73514">MDAACVACQRRGMPCFGQEFVDVPLDDLEGEKTVVERLKRAEILLDTISRDISSDKSSSSASTRQSLEKEVVPEATELRVDDDASDNVSGVVLDAQIPLQQQTKVDVFGGHIQHLEISKALHHRLPSQEDASLIIGRGMAIVFVQGICNHYGEKLQPTSVLSALPPATAHPVLLARKFLQLSLCIQRLDPSLSEGVLYLGQSPADAMWMYFNLASNTVTCHEELLDSIEGVECLLYQSVYLMNSGNLRRALVSLRRASTLAQFMGLDRAAPYEVKQYDPTTNVSCAVLWARISHLERYLSLFLGMPSAIPRALASGAPGGSSADLFEMQQTAILERMIERSQERNYHDLALTQDIDRDLNKAASVMSAKWWAPLDLSQSTSSKDILVKVISAQLQIMHYNLLTILHLPYLQWDATDDRFNYSKVTCVYASREVLTRWVAFRSIVKVVLCCRPVDFCAFTACLTLLLAYLNSSKQASTMLTHQRQGDRALIETALETMDELNRLNGDELTRKTAELARKLLVLEAECAQGGQAYRSSVEDDEGVKDERTFYLKIPYFGTVKLACDDSSSQADTASSASSSQAPTWSSSSSSFSYESQLSQHMPGSTNGFPLPDLPVSYQGYETGMPDLMAGADTWAFQGVDSAIFNTIFDTSQITDEPWGGYMLSL</sequence>
<keyword evidence="6" id="KW-1185">Reference proteome</keyword>
<evidence type="ECO:0000256" key="4">
    <source>
        <dbReference type="SAM" id="MobiDB-lite"/>
    </source>
</evidence>
<keyword evidence="3" id="KW-0539">Nucleus</keyword>
<name>A0A3D8RQQ5_9EURO</name>